<dbReference type="GO" id="GO:1990904">
    <property type="term" value="C:ribonucleoprotein complex"/>
    <property type="evidence" value="ECO:0007669"/>
    <property type="project" value="UniProtKB-KW"/>
</dbReference>
<feature type="non-terminal residue" evidence="3">
    <location>
        <position position="85"/>
    </location>
</feature>
<dbReference type="SUPFAM" id="SSF52080">
    <property type="entry name" value="Ribosomal proteins L15p and L18e"/>
    <property type="match status" value="1"/>
</dbReference>
<proteinExistence type="predicted"/>
<evidence type="ECO:0000256" key="2">
    <source>
        <dbReference type="ARBA" id="ARBA00023274"/>
    </source>
</evidence>
<dbReference type="GO" id="GO:0005840">
    <property type="term" value="C:ribosome"/>
    <property type="evidence" value="ECO:0007669"/>
    <property type="project" value="UniProtKB-KW"/>
</dbReference>
<evidence type="ECO:0000313" key="3">
    <source>
        <dbReference type="EMBL" id="GAH16373.1"/>
    </source>
</evidence>
<dbReference type="AlphaFoldDB" id="X1F6E5"/>
<name>X1F6E5_9ZZZZ</name>
<comment type="caution">
    <text evidence="3">The sequence shown here is derived from an EMBL/GenBank/DDBJ whole genome shotgun (WGS) entry which is preliminary data.</text>
</comment>
<evidence type="ECO:0000256" key="1">
    <source>
        <dbReference type="ARBA" id="ARBA00022980"/>
    </source>
</evidence>
<organism evidence="3">
    <name type="scientific">marine sediment metagenome</name>
    <dbReference type="NCBI Taxonomy" id="412755"/>
    <lineage>
        <taxon>unclassified sequences</taxon>
        <taxon>metagenomes</taxon>
        <taxon>ecological metagenomes</taxon>
    </lineage>
</organism>
<sequence length="85" mass="9759">MKNQQLQSLIRELKKSSIENKVKLWKRIATDLDKSSSKRRVVNLSKINQYAKDQDIVVVPGKVLSLGELSKKLTIAALNFCNWFI</sequence>
<dbReference type="EMBL" id="BART01034301">
    <property type="protein sequence ID" value="GAH16373.1"/>
    <property type="molecule type" value="Genomic_DNA"/>
</dbReference>
<gene>
    <name evidence="3" type="ORF">S01H4_58670</name>
</gene>
<evidence type="ECO:0008006" key="4">
    <source>
        <dbReference type="Google" id="ProtNLM"/>
    </source>
</evidence>
<keyword evidence="1" id="KW-0689">Ribosomal protein</keyword>
<dbReference type="InterPro" id="IPR036227">
    <property type="entry name" value="Ribosomal_uL15/eL18_sf"/>
</dbReference>
<dbReference type="NCBIfam" id="NF003079">
    <property type="entry name" value="PRK04005.1"/>
    <property type="match status" value="1"/>
</dbReference>
<protein>
    <recommendedName>
        <fullName evidence="4">50S ribosomal protein L18e</fullName>
    </recommendedName>
</protein>
<reference evidence="3" key="1">
    <citation type="journal article" date="2014" name="Front. Microbiol.">
        <title>High frequency of phylogenetically diverse reductive dehalogenase-homologous genes in deep subseafloor sedimentary metagenomes.</title>
        <authorList>
            <person name="Kawai M."/>
            <person name="Futagami T."/>
            <person name="Toyoda A."/>
            <person name="Takaki Y."/>
            <person name="Nishi S."/>
            <person name="Hori S."/>
            <person name="Arai W."/>
            <person name="Tsubouchi T."/>
            <person name="Morono Y."/>
            <person name="Uchiyama I."/>
            <person name="Ito T."/>
            <person name="Fujiyama A."/>
            <person name="Inagaki F."/>
            <person name="Takami H."/>
        </authorList>
    </citation>
    <scope>NUCLEOTIDE SEQUENCE</scope>
    <source>
        <strain evidence="3">Expedition CK06-06</strain>
    </source>
</reference>
<keyword evidence="2" id="KW-0687">Ribonucleoprotein</keyword>
<dbReference type="Gene3D" id="3.100.10.10">
    <property type="match status" value="1"/>
</dbReference>
<accession>X1F6E5</accession>